<feature type="region of interest" description="Disordered" evidence="1">
    <location>
        <begin position="177"/>
        <end position="207"/>
    </location>
</feature>
<sequence length="207" mass="23392">MAKKFSYSRFRGRMALLGLAFLAACQTAPLERQPYALSGLVPATPETSRDILESLQKKNPSLHIQAELAPDPHGTQARIIVRTRQKVHLIDRGFQEFHGDTALYPECEHWFYLTRAFDKKCGDGPVIGSVNALFADGVGLGALFDLFQLARYPFTYTHVDMTDPEKTREIFQELEKQARAARKKPPLDKKTDSPETLQKTFRTAQIP</sequence>
<evidence type="ECO:0000313" key="4">
    <source>
        <dbReference type="Proteomes" id="UP000027059"/>
    </source>
</evidence>
<keyword evidence="4" id="KW-1185">Reference proteome</keyword>
<dbReference type="RefSeq" id="WP_038505968.1">
    <property type="nucleotide sequence ID" value="NZ_CP007243.1"/>
</dbReference>
<evidence type="ECO:0000256" key="2">
    <source>
        <dbReference type="SAM" id="SignalP"/>
    </source>
</evidence>
<dbReference type="EMBL" id="CP007243">
    <property type="protein sequence ID" value="AIA31007.1"/>
    <property type="molecule type" value="Genomic_DNA"/>
</dbReference>
<organism evidence="3 4">
    <name type="scientific">Leptospirillum ferriphilum YSK</name>
    <dbReference type="NCBI Taxonomy" id="1441628"/>
    <lineage>
        <taxon>Bacteria</taxon>
        <taxon>Pseudomonadati</taxon>
        <taxon>Nitrospirota</taxon>
        <taxon>Nitrospiria</taxon>
        <taxon>Nitrospirales</taxon>
        <taxon>Nitrospiraceae</taxon>
        <taxon>Leptospirillum</taxon>
    </lineage>
</organism>
<evidence type="ECO:0000256" key="1">
    <source>
        <dbReference type="SAM" id="MobiDB-lite"/>
    </source>
</evidence>
<accession>A0A059Y0L9</accession>
<dbReference type="Proteomes" id="UP000027059">
    <property type="component" value="Chromosome"/>
</dbReference>
<protein>
    <submittedName>
        <fullName evidence="3">Sugar ABC transporter substrate-binding protein</fullName>
    </submittedName>
</protein>
<reference evidence="3 4" key="2">
    <citation type="journal article" date="2015" name="Biomed. Res. Int.">
        <title>Effects of Arsenite Resistance on the Growth and Functional Gene Expression of Leptospirillum ferriphilum and Acidithiobacillus thiooxidans in Pure Culture and Coculture.</title>
        <authorList>
            <person name="Jiang H."/>
            <person name="Liang Y."/>
            <person name="Yin H."/>
            <person name="Xiao Y."/>
            <person name="Guo X."/>
            <person name="Xu Y."/>
            <person name="Hu Q."/>
            <person name="Liu H."/>
            <person name="Liu X."/>
        </authorList>
    </citation>
    <scope>NUCLEOTIDE SEQUENCE [LARGE SCALE GENOMIC DNA]</scope>
    <source>
        <strain evidence="3 4">YSK</strain>
    </source>
</reference>
<dbReference type="AlphaFoldDB" id="A0A059Y0L9"/>
<evidence type="ECO:0000313" key="3">
    <source>
        <dbReference type="EMBL" id="AIA31007.1"/>
    </source>
</evidence>
<reference evidence="4" key="1">
    <citation type="submission" date="2014-02" db="EMBL/GenBank/DDBJ databases">
        <title>Complete genome sequence and comparative genomic analysis of the nitrogen-fixing bacterium Leptospirillum ferriphilum YSK.</title>
        <authorList>
            <person name="Guo X."/>
            <person name="Yin H."/>
            <person name="Liang Y."/>
            <person name="Hu Q."/>
            <person name="Ma L."/>
            <person name="Xiao Y."/>
            <person name="Zhang X."/>
            <person name="Qiu G."/>
            <person name="Liu X."/>
        </authorList>
    </citation>
    <scope>NUCLEOTIDE SEQUENCE [LARGE SCALE GENOMIC DNA]</scope>
    <source>
        <strain evidence="4">YSK</strain>
    </source>
</reference>
<dbReference type="HOGENOM" id="CLU_1325030_0_0_0"/>
<feature type="compositionally biased region" description="Polar residues" evidence="1">
    <location>
        <begin position="194"/>
        <end position="207"/>
    </location>
</feature>
<feature type="chain" id="PRO_5001585034" evidence="2">
    <location>
        <begin position="24"/>
        <end position="207"/>
    </location>
</feature>
<feature type="signal peptide" evidence="2">
    <location>
        <begin position="1"/>
        <end position="23"/>
    </location>
</feature>
<gene>
    <name evidence="3" type="ORF">Y981_10405</name>
</gene>
<dbReference type="OrthoDB" id="9803943at2"/>
<proteinExistence type="predicted"/>
<dbReference type="PROSITE" id="PS51257">
    <property type="entry name" value="PROKAR_LIPOPROTEIN"/>
    <property type="match status" value="1"/>
</dbReference>
<dbReference type="KEGG" id="lfp:Y981_10405"/>
<name>A0A059Y0L9_9BACT</name>
<keyword evidence="2" id="KW-0732">Signal</keyword>